<evidence type="ECO:0000256" key="2">
    <source>
        <dbReference type="ARBA" id="ARBA00012438"/>
    </source>
</evidence>
<comment type="catalytic activity">
    <reaction evidence="1">
        <text>ATP + protein L-histidine = ADP + protein N-phospho-L-histidine.</text>
        <dbReference type="EC" id="2.7.13.3"/>
    </reaction>
</comment>
<evidence type="ECO:0000256" key="3">
    <source>
        <dbReference type="ARBA" id="ARBA00022679"/>
    </source>
</evidence>
<feature type="domain" description="Histidine kinase/HSP90-like ATPase" evidence="8">
    <location>
        <begin position="278"/>
        <end position="366"/>
    </location>
</feature>
<dbReference type="Gene3D" id="3.30.565.10">
    <property type="entry name" value="Histidine kinase-like ATPase, C-terminal domain"/>
    <property type="match status" value="1"/>
</dbReference>
<name>A0A7X1ZAU0_9LACT</name>
<evidence type="ECO:0000313" key="10">
    <source>
        <dbReference type="Proteomes" id="UP000439550"/>
    </source>
</evidence>
<feature type="transmembrane region" description="Helical" evidence="7">
    <location>
        <begin position="73"/>
        <end position="97"/>
    </location>
</feature>
<evidence type="ECO:0000259" key="8">
    <source>
        <dbReference type="SMART" id="SM00387"/>
    </source>
</evidence>
<proteinExistence type="predicted"/>
<keyword evidence="5" id="KW-0902">Two-component regulatory system</keyword>
<feature type="transmembrane region" description="Helical" evidence="7">
    <location>
        <begin position="143"/>
        <end position="160"/>
    </location>
</feature>
<dbReference type="InterPro" id="IPR036890">
    <property type="entry name" value="HATPase_C_sf"/>
</dbReference>
<dbReference type="Proteomes" id="UP000439550">
    <property type="component" value="Unassembled WGS sequence"/>
</dbReference>
<evidence type="ECO:0000313" key="9">
    <source>
        <dbReference type="EMBL" id="MQW40474.1"/>
    </source>
</evidence>
<dbReference type="RefSeq" id="WP_153497104.1">
    <property type="nucleotide sequence ID" value="NZ_CBCRWP010000023.1"/>
</dbReference>
<dbReference type="Gene3D" id="1.20.5.1930">
    <property type="match status" value="1"/>
</dbReference>
<accession>A0A7X1ZAU0</accession>
<evidence type="ECO:0000256" key="5">
    <source>
        <dbReference type="ARBA" id="ARBA00023012"/>
    </source>
</evidence>
<keyword evidence="7" id="KW-1133">Transmembrane helix</keyword>
<dbReference type="GO" id="GO:0046983">
    <property type="term" value="F:protein dimerization activity"/>
    <property type="evidence" value="ECO:0007669"/>
    <property type="project" value="InterPro"/>
</dbReference>
<feature type="transmembrane region" description="Helical" evidence="7">
    <location>
        <begin position="20"/>
        <end position="39"/>
    </location>
</feature>
<dbReference type="InterPro" id="IPR011712">
    <property type="entry name" value="Sig_transdc_His_kin_sub3_dim/P"/>
</dbReference>
<dbReference type="Pfam" id="PF02518">
    <property type="entry name" value="HATPase_c"/>
    <property type="match status" value="1"/>
</dbReference>
<evidence type="ECO:0000256" key="1">
    <source>
        <dbReference type="ARBA" id="ARBA00000085"/>
    </source>
</evidence>
<feature type="transmembrane region" description="Helical" evidence="7">
    <location>
        <begin position="117"/>
        <end position="136"/>
    </location>
</feature>
<keyword evidence="4 9" id="KW-0418">Kinase</keyword>
<keyword evidence="10" id="KW-1185">Reference proteome</keyword>
<dbReference type="EC" id="2.7.13.3" evidence="2"/>
<dbReference type="EMBL" id="WITJ01000020">
    <property type="protein sequence ID" value="MQW40474.1"/>
    <property type="molecule type" value="Genomic_DNA"/>
</dbReference>
<protein>
    <recommendedName>
        <fullName evidence="2">histidine kinase</fullName>
        <ecNumber evidence="2">2.7.13.3</ecNumber>
    </recommendedName>
</protein>
<dbReference type="PANTHER" id="PTHR24421">
    <property type="entry name" value="NITRATE/NITRITE SENSOR PROTEIN NARX-RELATED"/>
    <property type="match status" value="1"/>
</dbReference>
<dbReference type="AlphaFoldDB" id="A0A7X1ZAU0"/>
<gene>
    <name evidence="9" type="ORF">GHI93_11145</name>
</gene>
<dbReference type="InterPro" id="IPR050482">
    <property type="entry name" value="Sensor_HK_TwoCompSys"/>
</dbReference>
<evidence type="ECO:0000256" key="4">
    <source>
        <dbReference type="ARBA" id="ARBA00022777"/>
    </source>
</evidence>
<comment type="caution">
    <text evidence="9">The sequence shown here is derived from an EMBL/GenBank/DDBJ whole genome shotgun (WGS) entry which is preliminary data.</text>
</comment>
<feature type="coiled-coil region" evidence="6">
    <location>
        <begin position="167"/>
        <end position="194"/>
    </location>
</feature>
<keyword evidence="3" id="KW-0808">Transferase</keyword>
<dbReference type="GO" id="GO:0000155">
    <property type="term" value="F:phosphorelay sensor kinase activity"/>
    <property type="evidence" value="ECO:0007669"/>
    <property type="project" value="InterPro"/>
</dbReference>
<organism evidence="9 10">
    <name type="scientific">Lactococcus hircilactis</name>
    <dbReference type="NCBI Taxonomy" id="1494462"/>
    <lineage>
        <taxon>Bacteria</taxon>
        <taxon>Bacillati</taxon>
        <taxon>Bacillota</taxon>
        <taxon>Bacilli</taxon>
        <taxon>Lactobacillales</taxon>
        <taxon>Streptococcaceae</taxon>
        <taxon>Lactococcus</taxon>
    </lineage>
</organism>
<dbReference type="PANTHER" id="PTHR24421:SF63">
    <property type="entry name" value="SENSOR HISTIDINE KINASE DESK"/>
    <property type="match status" value="1"/>
</dbReference>
<evidence type="ECO:0000256" key="6">
    <source>
        <dbReference type="SAM" id="Coils"/>
    </source>
</evidence>
<keyword evidence="6" id="KW-0175">Coiled coil</keyword>
<keyword evidence="7" id="KW-0812">Transmembrane</keyword>
<sequence>MKSMKNFLEKHILFPKRFGIQPYIWLFFLAPTVVGLMGYSPWQQALGALLILIFLKAYRDGYGGEHAHLTRSFVLQMVVTLILAVNPWFQTWGIQIFTGFSMGFWEVSDRRFRTFLWIYYSVAVLSYVGSIFEFGFQGLNPSSLVWIFVGTVFILISPIFSKLMSRTYNVTEENKALEARVRQLERERIAYDLHDTLGQTFSTISLEAELASKLIDKKPDAAKAELAKIGDNARESLTLVREIVSGLKEETPVDVLADKEKSLALAAITLTITGDGANFPSPAAAVLKEALTNVVRHSKASLVSVTFDETDEQYQLTISDNGIGLSGAQPSHGMIGMKKRVEESGGVFSVSTERGTSLTVCLPKKENESVSTDRRRAIYD</sequence>
<dbReference type="Pfam" id="PF07730">
    <property type="entry name" value="HisKA_3"/>
    <property type="match status" value="1"/>
</dbReference>
<dbReference type="SUPFAM" id="SSF55874">
    <property type="entry name" value="ATPase domain of HSP90 chaperone/DNA topoisomerase II/histidine kinase"/>
    <property type="match status" value="1"/>
</dbReference>
<dbReference type="CDD" id="cd16917">
    <property type="entry name" value="HATPase_UhpB-NarQ-NarX-like"/>
    <property type="match status" value="1"/>
</dbReference>
<evidence type="ECO:0000256" key="7">
    <source>
        <dbReference type="SAM" id="Phobius"/>
    </source>
</evidence>
<dbReference type="OrthoDB" id="9797605at2"/>
<dbReference type="GO" id="GO:0016020">
    <property type="term" value="C:membrane"/>
    <property type="evidence" value="ECO:0007669"/>
    <property type="project" value="InterPro"/>
</dbReference>
<dbReference type="InterPro" id="IPR003594">
    <property type="entry name" value="HATPase_dom"/>
</dbReference>
<dbReference type="SMART" id="SM00387">
    <property type="entry name" value="HATPase_c"/>
    <property type="match status" value="1"/>
</dbReference>
<reference evidence="9 10" key="1">
    <citation type="submission" date="2019-10" db="EMBL/GenBank/DDBJ databases">
        <authorList>
            <person name="Dong K."/>
        </authorList>
    </citation>
    <scope>NUCLEOTIDE SEQUENCE [LARGE SCALE GENOMIC DNA]</scope>
    <source>
        <strain evidence="9 10">DSM 28960</strain>
    </source>
</reference>
<keyword evidence="7" id="KW-0472">Membrane</keyword>